<gene>
    <name evidence="2" type="primary">orf04108</name>
    <name evidence="2" type="ORF">Q903MT_gene4085</name>
</gene>
<organism evidence="2">
    <name type="scientific">Picea sitchensis</name>
    <name type="common">Sitka spruce</name>
    <name type="synonym">Pinus sitchensis</name>
    <dbReference type="NCBI Taxonomy" id="3332"/>
    <lineage>
        <taxon>Eukaryota</taxon>
        <taxon>Viridiplantae</taxon>
        <taxon>Streptophyta</taxon>
        <taxon>Embryophyta</taxon>
        <taxon>Tracheophyta</taxon>
        <taxon>Spermatophyta</taxon>
        <taxon>Pinopsida</taxon>
        <taxon>Pinidae</taxon>
        <taxon>Conifers I</taxon>
        <taxon>Pinales</taxon>
        <taxon>Pinaceae</taxon>
        <taxon>Picea</taxon>
    </lineage>
</organism>
<feature type="region of interest" description="Disordered" evidence="1">
    <location>
        <begin position="40"/>
        <end position="89"/>
    </location>
</feature>
<dbReference type="EMBL" id="MK697699">
    <property type="protein sequence ID" value="QHR90062.1"/>
    <property type="molecule type" value="Genomic_DNA"/>
</dbReference>
<keyword evidence="2" id="KW-0496">Mitochondrion</keyword>
<sequence length="89" mass="9173">MQGDMLVNKPIIRPDQKQNELIKLGKLGLQRNQLNQLNQGKRLTGSRSAPFTFTSAGGSASSTGSLSALGSAASVPTLSADGQPAAYGT</sequence>
<protein>
    <submittedName>
        <fullName evidence="2">Uncharacterized protein</fullName>
    </submittedName>
</protein>
<evidence type="ECO:0000256" key="1">
    <source>
        <dbReference type="SAM" id="MobiDB-lite"/>
    </source>
</evidence>
<dbReference type="AlphaFoldDB" id="A0A6B9XV85"/>
<proteinExistence type="predicted"/>
<evidence type="ECO:0000313" key="2">
    <source>
        <dbReference type="EMBL" id="QHR90062.1"/>
    </source>
</evidence>
<reference evidence="2" key="1">
    <citation type="submission" date="2019-03" db="EMBL/GenBank/DDBJ databases">
        <title>Largest Complete Mitochondrial Genome of a Gymnosperm, Sitka Spruce (Picea sitchensis), Indicates Complex Physical Structure.</title>
        <authorList>
            <person name="Jackman S.D."/>
            <person name="Coombe L."/>
            <person name="Warren R."/>
            <person name="Kirk H."/>
            <person name="Trinh E."/>
            <person name="McLeod T."/>
            <person name="Pleasance S."/>
            <person name="Pandoh P."/>
            <person name="Zhao Y."/>
            <person name="Coope R."/>
            <person name="Bousquet J."/>
            <person name="Bohlmann J.C."/>
            <person name="Jones S.J.M."/>
            <person name="Birol I."/>
        </authorList>
    </citation>
    <scope>NUCLEOTIDE SEQUENCE</scope>
    <source>
        <strain evidence="2">Q903</strain>
    </source>
</reference>
<feature type="compositionally biased region" description="Low complexity" evidence="1">
    <location>
        <begin position="54"/>
        <end position="74"/>
    </location>
</feature>
<accession>A0A6B9XV85</accession>
<name>A0A6B9XV85_PICSI</name>
<geneLocation type="mitochondrion" evidence="2"/>